<dbReference type="Gene3D" id="1.10.4030.10">
    <property type="entry name" value="Porin chaperone SurA, peptide-binding domain"/>
    <property type="match status" value="2"/>
</dbReference>
<evidence type="ECO:0000313" key="10">
    <source>
        <dbReference type="Proteomes" id="UP000318126"/>
    </source>
</evidence>
<comment type="subcellular location">
    <subcellularLocation>
        <location evidence="7">Periplasm</location>
    </subcellularLocation>
    <text evidence="7">Is capable of associating with the outer membrane.</text>
</comment>
<dbReference type="SUPFAM" id="SSF109998">
    <property type="entry name" value="Triger factor/SurA peptide-binding domain-like"/>
    <property type="match status" value="1"/>
</dbReference>
<dbReference type="GO" id="GO:0030288">
    <property type="term" value="C:outer membrane-bounded periplasmic space"/>
    <property type="evidence" value="ECO:0007669"/>
    <property type="project" value="InterPro"/>
</dbReference>
<dbReference type="GO" id="GO:0050821">
    <property type="term" value="P:protein stabilization"/>
    <property type="evidence" value="ECO:0007669"/>
    <property type="project" value="InterPro"/>
</dbReference>
<dbReference type="HAMAP" id="MF_01183">
    <property type="entry name" value="Chaperone_SurA"/>
    <property type="match status" value="1"/>
</dbReference>
<dbReference type="NCBIfam" id="NF008038">
    <property type="entry name" value="PRK10770.1"/>
    <property type="match status" value="1"/>
</dbReference>
<feature type="domain" description="PpiC" evidence="8">
    <location>
        <begin position="283"/>
        <end position="383"/>
    </location>
</feature>
<feature type="signal peptide" evidence="7">
    <location>
        <begin position="1"/>
        <end position="22"/>
    </location>
</feature>
<comment type="function">
    <text evidence="7">Chaperone involved in the correct folding and assembly of outer membrane proteins. Recognizes specific patterns of aromatic residues and the orientation of their side chains, which are found more frequently in integral outer membrane proteins. May act in both early periplasmic and late outer membrane-associated steps of protein maturation.</text>
</comment>
<keyword evidence="1 7" id="KW-0732">Signal</keyword>
<protein>
    <recommendedName>
        <fullName evidence="7">Chaperone SurA</fullName>
    </recommendedName>
    <alternativeName>
        <fullName evidence="7">Peptidyl-prolyl cis-trans isomerase SurA</fullName>
        <shortName evidence="7">PPIase SurA</shortName>
        <ecNumber evidence="7">5.2.1.8</ecNumber>
    </alternativeName>
    <alternativeName>
        <fullName evidence="7">Rotamase SurA</fullName>
    </alternativeName>
</protein>
<dbReference type="InterPro" id="IPR023034">
    <property type="entry name" value="PPIase_SurA"/>
</dbReference>
<dbReference type="InterPro" id="IPR050280">
    <property type="entry name" value="OMP_Chaperone_SurA"/>
</dbReference>
<dbReference type="InterPro" id="IPR046357">
    <property type="entry name" value="PPIase_dom_sf"/>
</dbReference>
<dbReference type="GO" id="GO:0043165">
    <property type="term" value="P:Gram-negative-bacterium-type cell outer membrane assembly"/>
    <property type="evidence" value="ECO:0007669"/>
    <property type="project" value="InterPro"/>
</dbReference>
<dbReference type="Pfam" id="PF09312">
    <property type="entry name" value="SurA_N"/>
    <property type="match status" value="1"/>
</dbReference>
<dbReference type="Proteomes" id="UP000318126">
    <property type="component" value="Unassembled WGS sequence"/>
</dbReference>
<dbReference type="RefSeq" id="WP_144041290.1">
    <property type="nucleotide sequence ID" value="NZ_BMPL01000018.1"/>
</dbReference>
<evidence type="ECO:0000256" key="1">
    <source>
        <dbReference type="ARBA" id="ARBA00022729"/>
    </source>
</evidence>
<comment type="catalytic activity">
    <reaction evidence="7">
        <text>[protein]-peptidylproline (omega=180) = [protein]-peptidylproline (omega=0)</text>
        <dbReference type="Rhea" id="RHEA:16237"/>
        <dbReference type="Rhea" id="RHEA-COMP:10747"/>
        <dbReference type="Rhea" id="RHEA-COMP:10748"/>
        <dbReference type="ChEBI" id="CHEBI:83833"/>
        <dbReference type="ChEBI" id="CHEBI:83834"/>
        <dbReference type="EC" id="5.2.1.8"/>
    </reaction>
</comment>
<dbReference type="PANTHER" id="PTHR47637:SF1">
    <property type="entry name" value="CHAPERONE SURA"/>
    <property type="match status" value="1"/>
</dbReference>
<name>A0A553JLC4_SHEHA</name>
<dbReference type="EMBL" id="VKGK01000021">
    <property type="protein sequence ID" value="TRY13260.1"/>
    <property type="molecule type" value="Genomic_DNA"/>
</dbReference>
<keyword evidence="10" id="KW-1185">Reference proteome</keyword>
<dbReference type="InterPro" id="IPR000297">
    <property type="entry name" value="PPIase_PpiC"/>
</dbReference>
<keyword evidence="6 7" id="KW-0413">Isomerase</keyword>
<evidence type="ECO:0000256" key="3">
    <source>
        <dbReference type="ARBA" id="ARBA00022764"/>
    </source>
</evidence>
<dbReference type="InterPro" id="IPR027304">
    <property type="entry name" value="Trigger_fact/SurA_dom_sf"/>
</dbReference>
<evidence type="ECO:0000256" key="6">
    <source>
        <dbReference type="ARBA" id="ARBA00023235"/>
    </source>
</evidence>
<dbReference type="SUPFAM" id="SSF54534">
    <property type="entry name" value="FKBP-like"/>
    <property type="match status" value="2"/>
</dbReference>
<dbReference type="AlphaFoldDB" id="A0A553JLC4"/>
<dbReference type="GO" id="GO:0006457">
    <property type="term" value="P:protein folding"/>
    <property type="evidence" value="ECO:0007669"/>
    <property type="project" value="UniProtKB-UniRule"/>
</dbReference>
<sequence precursor="true">MKPCKHLIFAFLALAMSHTVQAQSAPLDRVSVQINEGILLESEITGMLKTVKANATAAGQDLPSDSALRTQVIERLIMTRLQMQMADRIGLHIGDLQLDQTIGNIAKEQKLTVEQMQVKIAQEGMSWNQYREQLREEITLGEIQRIQVQRRIQVSPQEINNLVKMIEEKGLEQVEFQIGHILIEVPNNPNSEQLEKASKRAETVLKRVKDGDDFRRTAIAASSGPKALEGGVWDYMNINEMPTLFAEVLGNAKPGDVIGPIRSGAGFHIIKVLDARGLETKEVDEVRSRHILVKPSPILSEERAKAMLEKFAVQIRSGDADFAALAHQYSEDPGSAAKGGELGWADPSVYVPAFSQTLNALEINEISEPFRSSHGWHIVQLEERRKTDATDKFNTNRAHQLIFRRKFNEELQNWLDEMRAEAYIEVFEPEKNRGE</sequence>
<evidence type="ECO:0000259" key="8">
    <source>
        <dbReference type="PROSITE" id="PS50198"/>
    </source>
</evidence>
<comment type="domain">
    <text evidence="7">The PPIase activity resides only in the second parvulin domain. The N-terminal region and the C-terminal tail are necessary and sufficient for the chaperone activity of SurA. The PPIase activity is dispensable for SurA to function as a chaperone. The N-terminal region and the C-terminal tail are also required for porin recognition.</text>
</comment>
<gene>
    <name evidence="7 9" type="primary">surA</name>
    <name evidence="9" type="ORF">FN961_16555</name>
</gene>
<accession>A0A553JLC4</accession>
<evidence type="ECO:0000256" key="5">
    <source>
        <dbReference type="ARBA" id="ARBA00023186"/>
    </source>
</evidence>
<dbReference type="GO" id="GO:0042277">
    <property type="term" value="F:peptide binding"/>
    <property type="evidence" value="ECO:0007669"/>
    <property type="project" value="InterPro"/>
</dbReference>
<proteinExistence type="inferred from homology"/>
<dbReference type="PROSITE" id="PS50198">
    <property type="entry name" value="PPIC_PPIASE_2"/>
    <property type="match status" value="2"/>
</dbReference>
<organism evidence="9 10">
    <name type="scientific">Shewanella hanedai</name>
    <name type="common">Alteromonas hanedai</name>
    <dbReference type="NCBI Taxonomy" id="25"/>
    <lineage>
        <taxon>Bacteria</taxon>
        <taxon>Pseudomonadati</taxon>
        <taxon>Pseudomonadota</taxon>
        <taxon>Gammaproteobacteria</taxon>
        <taxon>Alteromonadales</taxon>
        <taxon>Shewanellaceae</taxon>
        <taxon>Shewanella</taxon>
    </lineage>
</organism>
<dbReference type="PANTHER" id="PTHR47637">
    <property type="entry name" value="CHAPERONE SURA"/>
    <property type="match status" value="1"/>
</dbReference>
<dbReference type="InterPro" id="IPR015391">
    <property type="entry name" value="SurA_N"/>
</dbReference>
<evidence type="ECO:0000313" key="9">
    <source>
        <dbReference type="EMBL" id="TRY13260.1"/>
    </source>
</evidence>
<evidence type="ECO:0000256" key="2">
    <source>
        <dbReference type="ARBA" id="ARBA00022737"/>
    </source>
</evidence>
<evidence type="ECO:0000256" key="4">
    <source>
        <dbReference type="ARBA" id="ARBA00023110"/>
    </source>
</evidence>
<dbReference type="PROSITE" id="PS01096">
    <property type="entry name" value="PPIC_PPIASE_1"/>
    <property type="match status" value="1"/>
</dbReference>
<keyword evidence="3 7" id="KW-0574">Periplasm</keyword>
<feature type="domain" description="PpiC" evidence="8">
    <location>
        <begin position="173"/>
        <end position="274"/>
    </location>
</feature>
<dbReference type="Pfam" id="PF00639">
    <property type="entry name" value="Rotamase"/>
    <property type="match status" value="2"/>
</dbReference>
<evidence type="ECO:0000256" key="7">
    <source>
        <dbReference type="HAMAP-Rule" id="MF_01183"/>
    </source>
</evidence>
<dbReference type="Gene3D" id="3.10.50.40">
    <property type="match status" value="2"/>
</dbReference>
<keyword evidence="4 7" id="KW-0697">Rotamase</keyword>
<reference evidence="10" key="1">
    <citation type="submission" date="2019-07" db="EMBL/GenBank/DDBJ databases">
        <title>Shewanella sp. YLB-08 draft genomic sequence.</title>
        <authorList>
            <person name="Yu L."/>
        </authorList>
    </citation>
    <scope>NUCLEOTIDE SEQUENCE [LARGE SCALE GENOMIC DNA]</scope>
    <source>
        <strain evidence="10">JCM 20706</strain>
    </source>
</reference>
<dbReference type="OrthoDB" id="14196at2"/>
<dbReference type="GO" id="GO:0051082">
    <property type="term" value="F:unfolded protein binding"/>
    <property type="evidence" value="ECO:0007669"/>
    <property type="project" value="UniProtKB-UniRule"/>
</dbReference>
<feature type="chain" id="PRO_5022275645" description="Chaperone SurA" evidence="7">
    <location>
        <begin position="23"/>
        <end position="435"/>
    </location>
</feature>
<dbReference type="GO" id="GO:0003755">
    <property type="term" value="F:peptidyl-prolyl cis-trans isomerase activity"/>
    <property type="evidence" value="ECO:0007669"/>
    <property type="project" value="UniProtKB-UniRule"/>
</dbReference>
<keyword evidence="5 7" id="KW-0143">Chaperone</keyword>
<dbReference type="EC" id="5.2.1.8" evidence="7"/>
<keyword evidence="2 7" id="KW-0677">Repeat</keyword>
<dbReference type="InterPro" id="IPR023058">
    <property type="entry name" value="PPIase_PpiC_CS"/>
</dbReference>
<comment type="caution">
    <text evidence="9">The sequence shown here is derived from an EMBL/GenBank/DDBJ whole genome shotgun (WGS) entry which is preliminary data.</text>
</comment>